<keyword evidence="12" id="KW-0472">Membrane</keyword>
<dbReference type="InterPro" id="IPR006070">
    <property type="entry name" value="Sua5-like_dom"/>
</dbReference>
<keyword evidence="9" id="KW-0808">Transferase</keyword>
<evidence type="ECO:0000256" key="13">
    <source>
        <dbReference type="ARBA" id="ARBA00048366"/>
    </source>
</evidence>
<dbReference type="SUPFAM" id="SSF55821">
    <property type="entry name" value="YrdC/RibB"/>
    <property type="match status" value="1"/>
</dbReference>
<evidence type="ECO:0000256" key="3">
    <source>
        <dbReference type="ARBA" id="ARBA00004496"/>
    </source>
</evidence>
<keyword evidence="10" id="KW-0809">Transit peptide</keyword>
<keyword evidence="7" id="KW-1003">Cell membrane</keyword>
<protein>
    <recommendedName>
        <fullName evidence="6">Threonylcarbamoyl-AMP synthase</fullName>
        <ecNumber evidence="5">2.7.7.87</ecNumber>
    </recommendedName>
</protein>
<dbReference type="NCBIfam" id="TIGR00057">
    <property type="entry name" value="L-threonylcarbamoyladenylate synthase"/>
    <property type="match status" value="1"/>
</dbReference>
<sequence length="247" mass="25787">MRTAVGQWCCCCRHNAVHAAAAGSPGRVLRATNANAAEAARVLREGGVVAVPTDTIYGIAAHAGINDSVSRLWDLKGRPTTLPIAVAVNDVDAIARCARVEHLPQGLLHALLPGPVTVLLPRLEGKSAELASTLNPGVSTIGVRVPHDDFIRVVLAELKAPVALTSANASGASSTLAVDEFEHMWPNLDAVFDGGRIASGRSGSTIVDLTDAKADGTPWNFRVVRDGSALSPTVETVQKYGGVRSHE</sequence>
<comment type="subcellular location">
    <subcellularLocation>
        <location evidence="2">Cell membrane</location>
        <topology evidence="2">Peripheral membrane protein</topology>
    </subcellularLocation>
    <subcellularLocation>
        <location evidence="3">Cytoplasm</location>
    </subcellularLocation>
    <subcellularLocation>
        <location evidence="1">Mitochondrion</location>
    </subcellularLocation>
</comment>
<dbReference type="AlphaFoldDB" id="A0A830HIS3"/>
<evidence type="ECO:0000256" key="7">
    <source>
        <dbReference type="ARBA" id="ARBA00022475"/>
    </source>
</evidence>
<comment type="subunit">
    <text evidence="15">Interacts with RSC1A1.</text>
</comment>
<accession>A0A830HIS3</accession>
<dbReference type="InterPro" id="IPR050156">
    <property type="entry name" value="TC-AMP_synthase_SUA5"/>
</dbReference>
<dbReference type="Proteomes" id="UP000660262">
    <property type="component" value="Unassembled WGS sequence"/>
</dbReference>
<keyword evidence="11" id="KW-0496">Mitochondrion</keyword>
<comment type="similarity">
    <text evidence="4">Belongs to the SUA5 family.</text>
</comment>
<feature type="domain" description="YrdC-like" evidence="16">
    <location>
        <begin position="33"/>
        <end position="229"/>
    </location>
</feature>
<evidence type="ECO:0000256" key="5">
    <source>
        <dbReference type="ARBA" id="ARBA00012584"/>
    </source>
</evidence>
<evidence type="ECO:0000256" key="2">
    <source>
        <dbReference type="ARBA" id="ARBA00004202"/>
    </source>
</evidence>
<evidence type="ECO:0000259" key="16">
    <source>
        <dbReference type="PROSITE" id="PS51163"/>
    </source>
</evidence>
<comment type="function">
    <text evidence="14">Cytoplasmic and mitochondrial threonylcarbamoyl-AMP synthase required for the formation of a threonylcarbamoyl group on adenosine at position 37 (t(6)A37) in tRNAs that read codons beginning with adenine. Catalyzes the conversion of L-threonine, HCO(3)(-)/CO(2) and ATP to give threonylcarbamoyl-AMP (TC-AMP) as the acyladenylate intermediate, with the release of diphosphate. Participates in t(6)A37 formation in cytoplasmic and mitochondrial tRNAs. May regulate the activity of some transporters.</text>
</comment>
<dbReference type="GO" id="GO:0000049">
    <property type="term" value="F:tRNA binding"/>
    <property type="evidence" value="ECO:0007669"/>
    <property type="project" value="TreeGrafter"/>
</dbReference>
<evidence type="ECO:0000256" key="6">
    <source>
        <dbReference type="ARBA" id="ARBA00015492"/>
    </source>
</evidence>
<dbReference type="InterPro" id="IPR017945">
    <property type="entry name" value="DHBP_synth_RibB-like_a/b_dom"/>
</dbReference>
<gene>
    <name evidence="17" type="ORF">PPROV_000599700</name>
</gene>
<dbReference type="PANTHER" id="PTHR17490:SF10">
    <property type="entry name" value="THREONYLCARBAMOYL-AMP SYNTHASE"/>
    <property type="match status" value="1"/>
</dbReference>
<dbReference type="PANTHER" id="PTHR17490">
    <property type="entry name" value="SUA5"/>
    <property type="match status" value="1"/>
</dbReference>
<evidence type="ECO:0000256" key="15">
    <source>
        <dbReference type="ARBA" id="ARBA00063146"/>
    </source>
</evidence>
<comment type="caution">
    <text evidence="17">The sequence shown here is derived from an EMBL/GenBank/DDBJ whole genome shotgun (WGS) entry which is preliminary data.</text>
</comment>
<dbReference type="EMBL" id="BNJQ01000016">
    <property type="protein sequence ID" value="GHP07256.1"/>
    <property type="molecule type" value="Genomic_DNA"/>
</dbReference>
<evidence type="ECO:0000256" key="12">
    <source>
        <dbReference type="ARBA" id="ARBA00023136"/>
    </source>
</evidence>
<dbReference type="GO" id="GO:0005886">
    <property type="term" value="C:plasma membrane"/>
    <property type="evidence" value="ECO:0007669"/>
    <property type="project" value="UniProtKB-SubCell"/>
</dbReference>
<evidence type="ECO:0000313" key="17">
    <source>
        <dbReference type="EMBL" id="GHP07256.1"/>
    </source>
</evidence>
<evidence type="ECO:0000256" key="10">
    <source>
        <dbReference type="ARBA" id="ARBA00022946"/>
    </source>
</evidence>
<dbReference type="FunFam" id="3.90.870.10:FF:000007">
    <property type="entry name" value="YrdC N6-threonylcarbamoyltransferase domain containing"/>
    <property type="match status" value="1"/>
</dbReference>
<dbReference type="GO" id="GO:0061710">
    <property type="term" value="F:L-threonylcarbamoyladenylate synthase"/>
    <property type="evidence" value="ECO:0007669"/>
    <property type="project" value="UniProtKB-EC"/>
</dbReference>
<reference evidence="17" key="1">
    <citation type="submission" date="2020-10" db="EMBL/GenBank/DDBJ databases">
        <title>Unveiling of a novel bifunctional photoreceptor, Dualchrome1, isolated from a cosmopolitan green alga.</title>
        <authorList>
            <person name="Suzuki S."/>
            <person name="Kawachi M."/>
        </authorList>
    </citation>
    <scope>NUCLEOTIDE SEQUENCE</scope>
    <source>
        <strain evidence="17">NIES 2893</strain>
    </source>
</reference>
<dbReference type="EC" id="2.7.7.87" evidence="5"/>
<evidence type="ECO:0000256" key="11">
    <source>
        <dbReference type="ARBA" id="ARBA00023128"/>
    </source>
</evidence>
<organism evidence="17 18">
    <name type="scientific">Pycnococcus provasolii</name>
    <dbReference type="NCBI Taxonomy" id="41880"/>
    <lineage>
        <taxon>Eukaryota</taxon>
        <taxon>Viridiplantae</taxon>
        <taxon>Chlorophyta</taxon>
        <taxon>Pseudoscourfieldiophyceae</taxon>
        <taxon>Pseudoscourfieldiales</taxon>
        <taxon>Pycnococcaceae</taxon>
        <taxon>Pycnococcus</taxon>
    </lineage>
</organism>
<name>A0A830HIS3_9CHLO</name>
<keyword evidence="8" id="KW-0963">Cytoplasm</keyword>
<dbReference type="Gene3D" id="3.90.870.10">
    <property type="entry name" value="DHBP synthase"/>
    <property type="match status" value="1"/>
</dbReference>
<evidence type="ECO:0000256" key="8">
    <source>
        <dbReference type="ARBA" id="ARBA00022490"/>
    </source>
</evidence>
<evidence type="ECO:0000313" key="18">
    <source>
        <dbReference type="Proteomes" id="UP000660262"/>
    </source>
</evidence>
<evidence type="ECO:0000256" key="1">
    <source>
        <dbReference type="ARBA" id="ARBA00004173"/>
    </source>
</evidence>
<proteinExistence type="inferred from homology"/>
<dbReference type="OrthoDB" id="412787at2759"/>
<comment type="catalytic activity">
    <reaction evidence="13">
        <text>L-threonine + hydrogencarbonate + ATP = L-threonylcarbamoyladenylate + diphosphate + H2O</text>
        <dbReference type="Rhea" id="RHEA:36407"/>
        <dbReference type="ChEBI" id="CHEBI:15377"/>
        <dbReference type="ChEBI" id="CHEBI:17544"/>
        <dbReference type="ChEBI" id="CHEBI:30616"/>
        <dbReference type="ChEBI" id="CHEBI:33019"/>
        <dbReference type="ChEBI" id="CHEBI:57926"/>
        <dbReference type="ChEBI" id="CHEBI:73682"/>
        <dbReference type="EC" id="2.7.7.87"/>
    </reaction>
</comment>
<dbReference type="PROSITE" id="PS51163">
    <property type="entry name" value="YRDC"/>
    <property type="match status" value="1"/>
</dbReference>
<dbReference type="GO" id="GO:0006450">
    <property type="term" value="P:regulation of translational fidelity"/>
    <property type="evidence" value="ECO:0007669"/>
    <property type="project" value="TreeGrafter"/>
</dbReference>
<evidence type="ECO:0000256" key="14">
    <source>
        <dbReference type="ARBA" id="ARBA00058524"/>
    </source>
</evidence>
<dbReference type="GO" id="GO:0003725">
    <property type="term" value="F:double-stranded RNA binding"/>
    <property type="evidence" value="ECO:0007669"/>
    <property type="project" value="InterPro"/>
</dbReference>
<evidence type="ECO:0000256" key="4">
    <source>
        <dbReference type="ARBA" id="ARBA00007663"/>
    </source>
</evidence>
<dbReference type="Pfam" id="PF01300">
    <property type="entry name" value="Sua5_yciO_yrdC"/>
    <property type="match status" value="1"/>
</dbReference>
<dbReference type="GO" id="GO:0005739">
    <property type="term" value="C:mitochondrion"/>
    <property type="evidence" value="ECO:0007669"/>
    <property type="project" value="UniProtKB-SubCell"/>
</dbReference>
<evidence type="ECO:0000256" key="9">
    <source>
        <dbReference type="ARBA" id="ARBA00022679"/>
    </source>
</evidence>
<keyword evidence="18" id="KW-1185">Reference proteome</keyword>